<name>A0ACC0E115_9BASI</name>
<keyword evidence="2" id="KW-1185">Reference proteome</keyword>
<comment type="caution">
    <text evidence="1">The sequence shown here is derived from an EMBL/GenBank/DDBJ whole genome shotgun (WGS) entry which is preliminary data.</text>
</comment>
<evidence type="ECO:0000313" key="2">
    <source>
        <dbReference type="Proteomes" id="UP001060170"/>
    </source>
</evidence>
<evidence type="ECO:0000313" key="1">
    <source>
        <dbReference type="EMBL" id="KAI7943515.1"/>
    </source>
</evidence>
<proteinExistence type="predicted"/>
<dbReference type="EMBL" id="CM045875">
    <property type="protein sequence ID" value="KAI7943515.1"/>
    <property type="molecule type" value="Genomic_DNA"/>
</dbReference>
<reference evidence="1 2" key="3">
    <citation type="journal article" date="2022" name="Microbiol. Spectr.">
        <title>Folding features and dynamics of 3D genome architecture in plant fungal pathogens.</title>
        <authorList>
            <person name="Xia C."/>
        </authorList>
    </citation>
    <scope>NUCLEOTIDE SEQUENCE [LARGE SCALE GENOMIC DNA]</scope>
    <source>
        <strain evidence="1 2">93-210</strain>
    </source>
</reference>
<reference evidence="2" key="1">
    <citation type="journal article" date="2018" name="BMC Genomics">
        <title>Genomic insights into host adaptation between the wheat stripe rust pathogen (Puccinia striiformis f. sp. tritici) and the barley stripe rust pathogen (Puccinia striiformis f. sp. hordei).</title>
        <authorList>
            <person name="Xia C."/>
            <person name="Wang M."/>
            <person name="Yin C."/>
            <person name="Cornejo O.E."/>
            <person name="Hulbert S.H."/>
            <person name="Chen X."/>
        </authorList>
    </citation>
    <scope>NUCLEOTIDE SEQUENCE [LARGE SCALE GENOMIC DNA]</scope>
    <source>
        <strain evidence="2">93-210</strain>
    </source>
</reference>
<protein>
    <submittedName>
        <fullName evidence="1">Uncharacterized protein</fullName>
    </submittedName>
</protein>
<dbReference type="Proteomes" id="UP001060170">
    <property type="component" value="Chromosome 11"/>
</dbReference>
<gene>
    <name evidence="1" type="ORF">MJO28_011043</name>
</gene>
<sequence length="318" mass="35511">MFAMEAKLIDIKAYDIVTGVTVCPPDQAADKKEDYVKLNRKACSKIVDYLSPEFINYSSASLPVNDHHSGYGLWQLLRNKYAGTDLPARSVAVGAFLRPKLSTLSIFISDMCTANQKHQHSSNLTMTEEDEDAIYDQQLKTHGNQSQPASTEKEKETRKTHKLANTSRSALNLRTWTVKTVFKFIISTITLLRLLTYVSVFFLNGCPPNSTVFNANGLFTADGECLFLSPTPLNLLSPQYVNCTKFNTTSSKSNDYNTSLHNNLSSRTEQMKLESPLGHILSSSSGNAKRLGIKRAREMRALCWAFKISSKHCIALDH</sequence>
<accession>A0ACC0E115</accession>
<reference evidence="2" key="2">
    <citation type="journal article" date="2018" name="Mol. Plant Microbe Interact.">
        <title>Genome sequence resources for the wheat stripe rust pathogen (Puccinia striiformis f. sp. tritici) and the barley stripe rust pathogen (Puccinia striiformis f. sp. hordei).</title>
        <authorList>
            <person name="Xia C."/>
            <person name="Wang M."/>
            <person name="Yin C."/>
            <person name="Cornejo O.E."/>
            <person name="Hulbert S.H."/>
            <person name="Chen X."/>
        </authorList>
    </citation>
    <scope>NUCLEOTIDE SEQUENCE [LARGE SCALE GENOMIC DNA]</scope>
    <source>
        <strain evidence="2">93-210</strain>
    </source>
</reference>
<organism evidence="1 2">
    <name type="scientific">Puccinia striiformis f. sp. tritici</name>
    <dbReference type="NCBI Taxonomy" id="168172"/>
    <lineage>
        <taxon>Eukaryota</taxon>
        <taxon>Fungi</taxon>
        <taxon>Dikarya</taxon>
        <taxon>Basidiomycota</taxon>
        <taxon>Pucciniomycotina</taxon>
        <taxon>Pucciniomycetes</taxon>
        <taxon>Pucciniales</taxon>
        <taxon>Pucciniaceae</taxon>
        <taxon>Puccinia</taxon>
    </lineage>
</organism>
<feature type="non-terminal residue" evidence="1">
    <location>
        <position position="318"/>
    </location>
</feature>